<evidence type="ECO:0000313" key="9">
    <source>
        <dbReference type="Proteomes" id="UP000318834"/>
    </source>
</evidence>
<dbReference type="InterPro" id="IPR001374">
    <property type="entry name" value="R3H_dom"/>
</dbReference>
<sequence>MRQVETTGRTVEEAVGRAAGELGVERDDVDVEVVDPGTRGMLGLGAREARVRVTLKGNPGAIAHTVMARLLQEMGLPGTVRVHQQDDLISVQVSGERLGALIGRRGATLDAVQLLLGLMVARQTRTKTHVVVDVEGYRERRRVALEELAHRTAERVARAVEVELEPMDAFERRIIHTTLAEHPQVMTFSRGEGAARRVVVAPRQDAAPAETVTSDE</sequence>
<comment type="caution">
    <text evidence="8">The sequence shown here is derived from an EMBL/GenBank/DDBJ whole genome shotgun (WGS) entry which is preliminary data.</text>
</comment>
<evidence type="ECO:0000313" key="8">
    <source>
        <dbReference type="EMBL" id="TMI77302.1"/>
    </source>
</evidence>
<accession>A0A537J1U9</accession>
<dbReference type="GO" id="GO:0071555">
    <property type="term" value="P:cell wall organization"/>
    <property type="evidence" value="ECO:0007669"/>
    <property type="project" value="UniProtKB-KW"/>
</dbReference>
<comment type="domain">
    <text evidence="6">Has an N-terminal Jag-N domain and 2 RNA-binding domains (KH and R3H).</text>
</comment>
<dbReference type="InterPro" id="IPR038008">
    <property type="entry name" value="Jag_KH"/>
</dbReference>
<keyword evidence="3 6" id="KW-0133">Cell shape</keyword>
<gene>
    <name evidence="6" type="primary">khpB</name>
    <name evidence="6" type="synonym">eloR</name>
    <name evidence="8" type="ORF">E6H05_00505</name>
</gene>
<organism evidence="8 9">
    <name type="scientific">Candidatus Segetimicrobium genomatis</name>
    <dbReference type="NCBI Taxonomy" id="2569760"/>
    <lineage>
        <taxon>Bacteria</taxon>
        <taxon>Bacillati</taxon>
        <taxon>Candidatus Sysuimicrobiota</taxon>
        <taxon>Candidatus Sysuimicrobiia</taxon>
        <taxon>Candidatus Sysuimicrobiales</taxon>
        <taxon>Candidatus Segetimicrobiaceae</taxon>
        <taxon>Candidatus Segetimicrobium</taxon>
    </lineage>
</organism>
<protein>
    <recommendedName>
        <fullName evidence="6">RNA-binding protein KhpB</fullName>
    </recommendedName>
    <alternativeName>
        <fullName evidence="6">RNA-binding protein EloR</fullName>
    </alternativeName>
</protein>
<dbReference type="PANTHER" id="PTHR35800">
    <property type="entry name" value="PROTEIN JAG"/>
    <property type="match status" value="1"/>
</dbReference>
<name>A0A537J1U9_9BACT</name>
<dbReference type="EMBL" id="VBAP01000004">
    <property type="protein sequence ID" value="TMI77302.1"/>
    <property type="molecule type" value="Genomic_DNA"/>
</dbReference>
<dbReference type="InterPro" id="IPR039247">
    <property type="entry name" value="KhpB"/>
</dbReference>
<dbReference type="InterPro" id="IPR034079">
    <property type="entry name" value="R3H_KhpB"/>
</dbReference>
<dbReference type="GO" id="GO:0003723">
    <property type="term" value="F:RNA binding"/>
    <property type="evidence" value="ECO:0007669"/>
    <property type="project" value="UniProtKB-UniRule"/>
</dbReference>
<evidence type="ECO:0000259" key="7">
    <source>
        <dbReference type="PROSITE" id="PS51061"/>
    </source>
</evidence>
<dbReference type="AlphaFoldDB" id="A0A537J1U9"/>
<dbReference type="GO" id="GO:0008360">
    <property type="term" value="P:regulation of cell shape"/>
    <property type="evidence" value="ECO:0007669"/>
    <property type="project" value="UniProtKB-KW"/>
</dbReference>
<dbReference type="PROSITE" id="PS51061">
    <property type="entry name" value="R3H"/>
    <property type="match status" value="1"/>
</dbReference>
<dbReference type="InterPro" id="IPR032782">
    <property type="entry name" value="KhpB_N"/>
</dbReference>
<dbReference type="InterPro" id="IPR015946">
    <property type="entry name" value="KH_dom-like_a/b"/>
</dbReference>
<comment type="subunit">
    <text evidence="6">Forms a complex with KhpA.</text>
</comment>
<evidence type="ECO:0000256" key="1">
    <source>
        <dbReference type="ARBA" id="ARBA00022490"/>
    </source>
</evidence>
<keyword evidence="2 6" id="KW-0694">RNA-binding</keyword>
<comment type="function">
    <text evidence="6">A probable RNA chaperone. Forms a complex with KhpA which binds to cellular RNA and controls its expression. Plays a role in peptidoglycan (PG) homeostasis and cell length regulation.</text>
</comment>
<evidence type="ECO:0000256" key="6">
    <source>
        <dbReference type="HAMAP-Rule" id="MF_00867"/>
    </source>
</evidence>
<comment type="subcellular location">
    <subcellularLocation>
        <location evidence="6">Cytoplasm</location>
    </subcellularLocation>
</comment>
<dbReference type="GO" id="GO:0009252">
    <property type="term" value="P:peptidoglycan biosynthetic process"/>
    <property type="evidence" value="ECO:0007669"/>
    <property type="project" value="UniProtKB-UniRule"/>
</dbReference>
<reference evidence="8 9" key="1">
    <citation type="journal article" date="2019" name="Nat. Microbiol.">
        <title>Mediterranean grassland soil C-N compound turnover is dependent on rainfall and depth, and is mediated by genomically divergent microorganisms.</title>
        <authorList>
            <person name="Diamond S."/>
            <person name="Andeer P.F."/>
            <person name="Li Z."/>
            <person name="Crits-Christoph A."/>
            <person name="Burstein D."/>
            <person name="Anantharaman K."/>
            <person name="Lane K.R."/>
            <person name="Thomas B.C."/>
            <person name="Pan C."/>
            <person name="Northen T.R."/>
            <person name="Banfield J.F."/>
        </authorList>
    </citation>
    <scope>NUCLEOTIDE SEQUENCE [LARGE SCALE GENOMIC DNA]</scope>
    <source>
        <strain evidence="8">NP_8</strain>
    </source>
</reference>
<dbReference type="Pfam" id="PF01424">
    <property type="entry name" value="R3H"/>
    <property type="match status" value="1"/>
</dbReference>
<evidence type="ECO:0000256" key="3">
    <source>
        <dbReference type="ARBA" id="ARBA00022960"/>
    </source>
</evidence>
<dbReference type="SMART" id="SM01245">
    <property type="entry name" value="Jag_N"/>
    <property type="match status" value="1"/>
</dbReference>
<dbReference type="HAMAP" id="MF_00867">
    <property type="entry name" value="KhpB"/>
    <property type="match status" value="1"/>
</dbReference>
<evidence type="ECO:0000256" key="4">
    <source>
        <dbReference type="ARBA" id="ARBA00023186"/>
    </source>
</evidence>
<dbReference type="PANTHER" id="PTHR35800:SF1">
    <property type="entry name" value="RNA-BINDING PROTEIN KHPB"/>
    <property type="match status" value="1"/>
</dbReference>
<dbReference type="SMART" id="SM00393">
    <property type="entry name" value="R3H"/>
    <property type="match status" value="1"/>
</dbReference>
<keyword evidence="4 6" id="KW-0143">Chaperone</keyword>
<keyword evidence="1 6" id="KW-0963">Cytoplasm</keyword>
<evidence type="ECO:0000256" key="2">
    <source>
        <dbReference type="ARBA" id="ARBA00022884"/>
    </source>
</evidence>
<proteinExistence type="inferred from homology"/>
<keyword evidence="5 6" id="KW-0961">Cell wall biogenesis/degradation</keyword>
<dbReference type="NCBIfam" id="NF041568">
    <property type="entry name" value="Jag_EloR"/>
    <property type="match status" value="1"/>
</dbReference>
<dbReference type="Pfam" id="PF14804">
    <property type="entry name" value="Jag_N"/>
    <property type="match status" value="1"/>
</dbReference>
<comment type="caution">
    <text evidence="6">Lacks conserved residue(s) required for the propagation of feature annotation.</text>
</comment>
<comment type="similarity">
    <text evidence="6">Belongs to the KhpB RNA-binding protein family.</text>
</comment>
<evidence type="ECO:0000256" key="5">
    <source>
        <dbReference type="ARBA" id="ARBA00023316"/>
    </source>
</evidence>
<dbReference type="SUPFAM" id="SSF82708">
    <property type="entry name" value="R3H domain"/>
    <property type="match status" value="1"/>
</dbReference>
<dbReference type="GO" id="GO:0005737">
    <property type="term" value="C:cytoplasm"/>
    <property type="evidence" value="ECO:0007669"/>
    <property type="project" value="UniProtKB-SubCell"/>
</dbReference>
<dbReference type="Gene3D" id="3.30.1370.50">
    <property type="entry name" value="R3H-like domain"/>
    <property type="match status" value="1"/>
</dbReference>
<dbReference type="Pfam" id="PF13083">
    <property type="entry name" value="KH_KhpA-B"/>
    <property type="match status" value="1"/>
</dbReference>
<dbReference type="Proteomes" id="UP000318834">
    <property type="component" value="Unassembled WGS sequence"/>
</dbReference>
<dbReference type="CDD" id="cd02644">
    <property type="entry name" value="R3H_jag"/>
    <property type="match status" value="1"/>
</dbReference>
<dbReference type="CDD" id="cd02414">
    <property type="entry name" value="KH-II_Jag"/>
    <property type="match status" value="1"/>
</dbReference>
<feature type="domain" description="R3H" evidence="7">
    <location>
        <begin position="139"/>
        <end position="204"/>
    </location>
</feature>
<dbReference type="InterPro" id="IPR036867">
    <property type="entry name" value="R3H_dom_sf"/>
</dbReference>
<dbReference type="InterPro" id="IPR038247">
    <property type="entry name" value="Jag_N_dom_sf"/>
</dbReference>
<dbReference type="Gene3D" id="3.30.300.20">
    <property type="match status" value="1"/>
</dbReference>
<dbReference type="Gene3D" id="3.30.30.80">
    <property type="entry name" value="probable RNA-binding protein from clostridium symbiosum atcc 14940"/>
    <property type="match status" value="1"/>
</dbReference>
<dbReference type="PROSITE" id="PS50084">
    <property type="entry name" value="KH_TYPE_1"/>
    <property type="match status" value="1"/>
</dbReference>